<proteinExistence type="inferred from homology"/>
<feature type="region of interest" description="Disordered" evidence="9">
    <location>
        <begin position="890"/>
        <end position="924"/>
    </location>
</feature>
<accession>A0ABM0SJB5</accession>
<evidence type="ECO:0000259" key="12">
    <source>
        <dbReference type="Pfam" id="PF15371"/>
    </source>
</evidence>
<keyword evidence="5 10" id="KW-1133">Transmembrane helix</keyword>
<evidence type="ECO:0000256" key="2">
    <source>
        <dbReference type="ARBA" id="ARBA00022692"/>
    </source>
</evidence>
<feature type="region of interest" description="Disordered" evidence="9">
    <location>
        <begin position="154"/>
        <end position="219"/>
    </location>
</feature>
<feature type="compositionally biased region" description="Basic and acidic residues" evidence="9">
    <location>
        <begin position="1110"/>
        <end position="1120"/>
    </location>
</feature>
<feature type="region of interest" description="Disordered" evidence="9">
    <location>
        <begin position="277"/>
        <end position="301"/>
    </location>
</feature>
<feature type="region of interest" description="Disordered" evidence="9">
    <location>
        <begin position="1109"/>
        <end position="1130"/>
    </location>
</feature>
<evidence type="ECO:0000256" key="6">
    <source>
        <dbReference type="ARBA" id="ARBA00023136"/>
    </source>
</evidence>
<feature type="transmembrane region" description="Helical" evidence="10">
    <location>
        <begin position="20"/>
        <end position="45"/>
    </location>
</feature>
<feature type="domain" description="SPATA31-like" evidence="12">
    <location>
        <begin position="68"/>
        <end position="137"/>
    </location>
</feature>
<feature type="compositionally biased region" description="Basic and acidic residues" evidence="9">
    <location>
        <begin position="527"/>
        <end position="542"/>
    </location>
</feature>
<evidence type="ECO:0000256" key="5">
    <source>
        <dbReference type="ARBA" id="ARBA00022989"/>
    </source>
</evidence>
<feature type="compositionally biased region" description="Polar residues" evidence="9">
    <location>
        <begin position="671"/>
        <end position="682"/>
    </location>
</feature>
<name>A0ABM0SJB5_GALVR</name>
<dbReference type="InterPro" id="IPR027970">
    <property type="entry name" value="SPATA31-like"/>
</dbReference>
<feature type="compositionally biased region" description="Polar residues" evidence="9">
    <location>
        <begin position="154"/>
        <end position="175"/>
    </location>
</feature>
<keyword evidence="13" id="KW-1185">Reference proteome</keyword>
<keyword evidence="6 10" id="KW-0472">Membrane</keyword>
<evidence type="ECO:0000256" key="3">
    <source>
        <dbReference type="ARBA" id="ARBA00022782"/>
    </source>
</evidence>
<comment type="subcellular location">
    <subcellularLocation>
        <location evidence="1">Membrane</location>
        <topology evidence="1">Single-pass membrane protein</topology>
    </subcellularLocation>
</comment>
<reference evidence="14" key="1">
    <citation type="submission" date="2025-08" db="UniProtKB">
        <authorList>
            <consortium name="RefSeq"/>
        </authorList>
    </citation>
    <scope>IDENTIFICATION</scope>
</reference>
<dbReference type="PANTHER" id="PTHR21859:SF55">
    <property type="entry name" value="SPERMATOGENESIS-ASSOCIATED PROTEIN 31A1-RELATED"/>
    <property type="match status" value="1"/>
</dbReference>
<keyword evidence="3" id="KW-0221">Differentiation</keyword>
<evidence type="ECO:0000256" key="10">
    <source>
        <dbReference type="SAM" id="Phobius"/>
    </source>
</evidence>
<feature type="compositionally biased region" description="Basic and acidic residues" evidence="9">
    <location>
        <begin position="764"/>
        <end position="775"/>
    </location>
</feature>
<feature type="domain" description="SPATA31" evidence="11">
    <location>
        <begin position="383"/>
        <end position="601"/>
    </location>
</feature>
<feature type="compositionally biased region" description="Basic and acidic residues" evidence="9">
    <location>
        <begin position="744"/>
        <end position="756"/>
    </location>
</feature>
<gene>
    <name evidence="14" type="primary">LOC103610594</name>
</gene>
<keyword evidence="4" id="KW-0744">Spermatogenesis</keyword>
<dbReference type="Pfam" id="PF14650">
    <property type="entry name" value="FAM75"/>
    <property type="match status" value="2"/>
</dbReference>
<evidence type="ECO:0000313" key="14">
    <source>
        <dbReference type="RefSeq" id="XP_008592956.1"/>
    </source>
</evidence>
<feature type="region of interest" description="Disordered" evidence="9">
    <location>
        <begin position="332"/>
        <end position="386"/>
    </location>
</feature>
<dbReference type="RefSeq" id="XP_008592956.1">
    <property type="nucleotide sequence ID" value="XM_008594734.1"/>
</dbReference>
<dbReference type="GeneID" id="103610594"/>
<feature type="region of interest" description="Disordered" evidence="9">
    <location>
        <begin position="526"/>
        <end position="546"/>
    </location>
</feature>
<feature type="compositionally biased region" description="Basic and acidic residues" evidence="9">
    <location>
        <begin position="334"/>
        <end position="345"/>
    </location>
</feature>
<evidence type="ECO:0000259" key="11">
    <source>
        <dbReference type="Pfam" id="PF14650"/>
    </source>
</evidence>
<comment type="function">
    <text evidence="8">May play a role in spermatogenesis.</text>
</comment>
<feature type="compositionally biased region" description="Pro residues" evidence="9">
    <location>
        <begin position="192"/>
        <end position="205"/>
    </location>
</feature>
<feature type="region of interest" description="Disordered" evidence="9">
    <location>
        <begin position="462"/>
        <end position="489"/>
    </location>
</feature>
<evidence type="ECO:0000256" key="1">
    <source>
        <dbReference type="ARBA" id="ARBA00004167"/>
    </source>
</evidence>
<evidence type="ECO:0000256" key="7">
    <source>
        <dbReference type="ARBA" id="ARBA00035009"/>
    </source>
</evidence>
<evidence type="ECO:0000256" key="4">
    <source>
        <dbReference type="ARBA" id="ARBA00022871"/>
    </source>
</evidence>
<dbReference type="InterPro" id="IPR039509">
    <property type="entry name" value="SPATA31"/>
</dbReference>
<feature type="domain" description="SPATA31" evidence="11">
    <location>
        <begin position="637"/>
        <end position="803"/>
    </location>
</feature>
<feature type="region of interest" description="Disordered" evidence="9">
    <location>
        <begin position="55"/>
        <end position="77"/>
    </location>
</feature>
<comment type="similarity">
    <text evidence="7">Belongs to the SPATA31 family.</text>
</comment>
<evidence type="ECO:0000256" key="8">
    <source>
        <dbReference type="ARBA" id="ARBA00037695"/>
    </source>
</evidence>
<protein>
    <submittedName>
        <fullName evidence="14">Spermatogenesis-associated protein 31E1-like</fullName>
    </submittedName>
</protein>
<feature type="compositionally biased region" description="Low complexity" evidence="9">
    <location>
        <begin position="176"/>
        <end position="191"/>
    </location>
</feature>
<keyword evidence="2 10" id="KW-0812">Transmembrane</keyword>
<feature type="region of interest" description="Disordered" evidence="9">
    <location>
        <begin position="1007"/>
        <end position="1093"/>
    </location>
</feature>
<feature type="compositionally biased region" description="Polar residues" evidence="9">
    <location>
        <begin position="890"/>
        <end position="901"/>
    </location>
</feature>
<dbReference type="PANTHER" id="PTHR21859">
    <property type="entry name" value="ACROSOME-SPECIFIC PROTEIN"/>
    <property type="match status" value="1"/>
</dbReference>
<dbReference type="Pfam" id="PF15371">
    <property type="entry name" value="DUF4599"/>
    <property type="match status" value="1"/>
</dbReference>
<feature type="region of interest" description="Disordered" evidence="9">
    <location>
        <begin position="734"/>
        <end position="775"/>
    </location>
</feature>
<feature type="compositionally biased region" description="Polar residues" evidence="9">
    <location>
        <begin position="277"/>
        <end position="286"/>
    </location>
</feature>
<dbReference type="Proteomes" id="UP000694923">
    <property type="component" value="Unplaced"/>
</dbReference>
<feature type="region of interest" description="Disordered" evidence="9">
    <location>
        <begin position="669"/>
        <end position="718"/>
    </location>
</feature>
<evidence type="ECO:0000313" key="13">
    <source>
        <dbReference type="Proteomes" id="UP000694923"/>
    </source>
</evidence>
<organism evidence="13 14">
    <name type="scientific">Galeopterus variegatus</name>
    <name type="common">Malayan flying lemur</name>
    <name type="synonym">Cynocephalus variegatus</name>
    <dbReference type="NCBI Taxonomy" id="482537"/>
    <lineage>
        <taxon>Eukaryota</taxon>
        <taxon>Metazoa</taxon>
        <taxon>Chordata</taxon>
        <taxon>Craniata</taxon>
        <taxon>Vertebrata</taxon>
        <taxon>Euteleostomi</taxon>
        <taxon>Mammalia</taxon>
        <taxon>Eutheria</taxon>
        <taxon>Euarchontoglires</taxon>
        <taxon>Dermoptera</taxon>
        <taxon>Cynocephalidae</taxon>
        <taxon>Galeopterus</taxon>
    </lineage>
</organism>
<feature type="compositionally biased region" description="Low complexity" evidence="9">
    <location>
        <begin position="470"/>
        <end position="480"/>
    </location>
</feature>
<evidence type="ECO:0000256" key="9">
    <source>
        <dbReference type="SAM" id="MobiDB-lite"/>
    </source>
</evidence>
<sequence length="1288" mass="141271">MENLLFTLKSVSATWLSPSSVSWVVEITFAFLGGVGLFLLLLPCLQKDGSLPSKRKKRNLRKHQVETRSSRSRKSGALHACRDGLGELKEVQGLISLLQSHLAEIPDPPGEVCKPAPARAHQPCWKNLEDSAPVTLSPLTIQAPLVECPLPVASTLSPGQRTSTVSVESRSPLSASQPSEPLLPPDSLSTPPLAPVPPLSRPPDPVASHLPPADSSLSTSQWNTMALPLGSIPQSLSPHNCWLTSPTPAISSLSHPSCPIPALSWWQMAAKVSYLPTSSQGQSHQEGVSHHPTEAPFSGDPTQSYLEAGGPSFVNPNIQKLLERLITKRTGQKIRNDKQKEKSDYSLDSLGNTLKSLGDKQDTRTPQPFWSMKDKPKQLPGPEQLSDPKVLEDHLQRKTSQHYWGLPFLHSESLVATIRVSGSPLEFPSVLFNELSHSFPVQNQTQLSPQFFQPRLWSPHVPQPQPLTPALPLSQPSPLAETHSQPHTSSCLPIPPCYSPQIVARGAACPTDQMQAELLIPTSIPRVDCHPSKKEQESRRDLPTMVQNPQEAFNQLTPESEASQENESVSLLPGDFISPELREQLEKHLQRRFTQHCCGLSPKLREQLEKHLQQRFTQHCCGLSHRPHVSPDLIQPQDLQQRFTQHCCGLSHRPHMSLDLIQPQDEFPGISQPQDEFPGTSQVKDRHGPSVFVGGSSQNTQKMESRGPAKFQLGKIPSKDPKQCLWSVLEHLPRASESSSGKVPEAKTEKKSERDWMTPLGSDSGKDSPRSSDMKHLEDTAEVLLHRKVGEVNEDMVPVGVHHPSLANGHVLSPENSNTHMETGNLAPSKGKVSHVNTSQQLSFLDVHTRQMLEAHIKSFQASHEWGPTLKVHKPPYLKVRKAQPLSLSQPAFPSSATTESGAKCTAEAANVPGEPPHKDPGEKVAGKMSLSTLCRPLPVPLPVCKEAQRSAYNTETKSGDKCRPSEDPLIGQEGRWPSQPLICNAMGTTCHSANVLGAKRDSLELSAGPAMSRSSQGQEKPRNPKFQKPQKSLSQMFGPTDQRGGHRRPAQGNHEQTLVGLSPPAKDRKPVKFLSTQSSQLPPEKGQAPPESHFKKRIRHFLQWIVPSEKGKGQKDPLQKGKPASAPARSWVPVPSGLFADNCVAEAQALMTAVGQILEEKMGLHHEVSASTAPVGGRSCHHRGPSYPEQRTVVRGMACCHHATPVGHSHPVKYRWIRDGNSSGASLPRESPCQHRPLAVRASVRSIHCPRHCHLQRGVWSGQPVHTSHPFLGGKSFPPEYLQPPHK</sequence>